<keyword evidence="1" id="KW-0812">Transmembrane</keyword>
<dbReference type="AlphaFoldDB" id="A0AAV4MRT9"/>
<comment type="caution">
    <text evidence="2">The sequence shown here is derived from an EMBL/GenBank/DDBJ whole genome shotgun (WGS) entry which is preliminary data.</text>
</comment>
<dbReference type="Proteomes" id="UP001054945">
    <property type="component" value="Unassembled WGS sequence"/>
</dbReference>
<keyword evidence="3" id="KW-1185">Reference proteome</keyword>
<dbReference type="EMBL" id="BPLR01002517">
    <property type="protein sequence ID" value="GIX74614.1"/>
    <property type="molecule type" value="Genomic_DNA"/>
</dbReference>
<gene>
    <name evidence="2" type="primary">AVEN_9026_1</name>
    <name evidence="2" type="ORF">CEXT_301051</name>
</gene>
<sequence length="260" mass="29278">MEKKQLRDNFVSSKKQKAFDTLKSISTLLLFQFRSHTDSCSQFSYEIPFNCYMMYSLHKQPDKDPERVPVSTQIHLKLNLRCPSTTPPTCRGVPSSVSTPPITSVPRERGVSFSIWGQCTGSTYGWQKNASFRLPYKSHCTDYLKAWKENGGTGPVTEKTNILFVSAIPNFAKDNRAECAQSCSSPCRMGRYEVQVQEANSEGSRPIGMLSFIGGFLGLWLGISLLTVYDFLESRLFSLASAVKRKWLMRKGKSSSFRSS</sequence>
<feature type="transmembrane region" description="Helical" evidence="1">
    <location>
        <begin position="207"/>
        <end position="229"/>
    </location>
</feature>
<proteinExistence type="predicted"/>
<keyword evidence="1" id="KW-0472">Membrane</keyword>
<name>A0AAV4MRT9_CAEEX</name>
<accession>A0AAV4MRT9</accession>
<keyword evidence="1" id="KW-1133">Transmembrane helix</keyword>
<reference evidence="2 3" key="1">
    <citation type="submission" date="2021-06" db="EMBL/GenBank/DDBJ databases">
        <title>Caerostris extrusa draft genome.</title>
        <authorList>
            <person name="Kono N."/>
            <person name="Arakawa K."/>
        </authorList>
    </citation>
    <scope>NUCLEOTIDE SEQUENCE [LARGE SCALE GENOMIC DNA]</scope>
</reference>
<protein>
    <submittedName>
        <fullName evidence="2">Uncharacterized protein</fullName>
    </submittedName>
</protein>
<evidence type="ECO:0000256" key="1">
    <source>
        <dbReference type="SAM" id="Phobius"/>
    </source>
</evidence>
<dbReference type="Gene3D" id="1.10.287.770">
    <property type="entry name" value="YojJ-like"/>
    <property type="match status" value="1"/>
</dbReference>
<evidence type="ECO:0000313" key="3">
    <source>
        <dbReference type="Proteomes" id="UP001054945"/>
    </source>
</evidence>
<organism evidence="2 3">
    <name type="scientific">Caerostris extrusa</name>
    <name type="common">Bark spider</name>
    <name type="synonym">Caerostris bankana</name>
    <dbReference type="NCBI Taxonomy" id="172846"/>
    <lineage>
        <taxon>Eukaryota</taxon>
        <taxon>Metazoa</taxon>
        <taxon>Ecdysozoa</taxon>
        <taxon>Arthropoda</taxon>
        <taxon>Chelicerata</taxon>
        <taxon>Arachnida</taxon>
        <taxon>Araneae</taxon>
        <taxon>Araneomorphae</taxon>
        <taxon>Entelegynae</taxon>
        <taxon>Araneoidea</taxon>
        <taxon>Araneidae</taxon>
        <taxon>Caerostris</taxon>
    </lineage>
</organism>
<evidence type="ECO:0000313" key="2">
    <source>
        <dbReference type="EMBL" id="GIX74614.1"/>
    </source>
</evidence>